<dbReference type="RefSeq" id="WP_209237066.1">
    <property type="nucleotide sequence ID" value="NZ_JADKMA010000001.1"/>
</dbReference>
<feature type="domain" description="Molybdopterin oxidoreductase" evidence="10">
    <location>
        <begin position="120"/>
        <end position="500"/>
    </location>
</feature>
<keyword evidence="9" id="KW-0411">Iron-sulfur</keyword>
<evidence type="ECO:0000313" key="12">
    <source>
        <dbReference type="EMBL" id="MBO8190189.1"/>
    </source>
</evidence>
<dbReference type="InterPro" id="IPR037951">
    <property type="entry name" value="MopB_CT_YdeP"/>
</dbReference>
<keyword evidence="4" id="KW-0004">4Fe-4S</keyword>
<sequence>MARKAPGEEPRDDALEVGAPKRWAAGLPAVTHALRMGYDQMGVRRTALTLLKVNQKEGFDCPGCAWPEGEHRSRAEFCENGAKAVAEEATVRRVTPAFFAAHPVGELAGRSDYWLGQQGRLTEPMYKAADSEHYEPVTWERAFSIVSRELRALQSPDEAAFYTSGRTSNEAAYLYQLLVRQFGTNNLPDCSNMCHESSGSALTETIGVGKGSVRLDDLHSADLIFVVGQNPGTNHPRMLSALEKAKRRGARIVAVNPLPEAGLLRFKNPQNARGVAGTGTTLADLFLQIRLGGDLALFQALSRLLIEAEDTAPGTVLDHDFIAEHTDGFQDYAEHVRKLDWGDVLEATGLTRDVIETTARDVMAARSVVVCWAMGLTQHKHSVPTIREVVNFLLLRGNLGRPGAGVCPVRGHSNVQGDRTMGIHEKPDPEFLAALGREFGFDPPRRHGCDAVEAIRAMAAGEVKVFFAMGGNFVSAAPDTSATERALRSCRLTVQVSTKLNRSHAVCGREALILPTLGRTERDRGPGGEDRFVTVEDSMGMVHASRGALPPASPHLLPEPVIVCRLAHSLFESSLFETGGGGGAADADVPWAAFETDYDAVRDSIARVVPGFAGFNARVRQPGGFALPHAPRDERRFPTRTGKANFTVNDLEVMRVPPGRMLLQTLRSHDQYNTTIYGLDDRYRGIHRGRRVVFAHPDDLAERGITDGDLVDLVSEWTDGLERRAASFRAVAYDTPRGCCAAYFPEANALVPLDSVADTSNTPTSKSIVVRLERCDPPSRGSAGRGEAQPR</sequence>
<comment type="caution">
    <text evidence="12">The sequence shown here is derived from an EMBL/GenBank/DDBJ whole genome shotgun (WGS) entry which is preliminary data.</text>
</comment>
<dbReference type="Gene3D" id="2.40.40.20">
    <property type="match status" value="1"/>
</dbReference>
<evidence type="ECO:0000256" key="3">
    <source>
        <dbReference type="ARBA" id="ARBA00010312"/>
    </source>
</evidence>
<name>A0ABS3X487_9ACTN</name>
<dbReference type="SUPFAM" id="SSF53706">
    <property type="entry name" value="Formate dehydrogenase/DMSO reductase, domains 1-3"/>
    <property type="match status" value="1"/>
</dbReference>
<dbReference type="PIRSF" id="PIRSF000144">
    <property type="entry name" value="CbbBc"/>
    <property type="match status" value="1"/>
</dbReference>
<comment type="cofactor">
    <cofactor evidence="1">
        <name>Mo-bis(molybdopterin guanine dinucleotide)</name>
        <dbReference type="ChEBI" id="CHEBI:60539"/>
    </cofactor>
</comment>
<dbReference type="NCBIfam" id="TIGR01701">
    <property type="entry name" value="Fdhalpha-like"/>
    <property type="match status" value="1"/>
</dbReference>
<evidence type="ECO:0000256" key="8">
    <source>
        <dbReference type="ARBA" id="ARBA00023004"/>
    </source>
</evidence>
<protein>
    <submittedName>
        <fullName evidence="12">FdhF/YdeP family oxidoreductase</fullName>
    </submittedName>
</protein>
<feature type="domain" description="Molybdopterin dinucleotide-binding" evidence="11">
    <location>
        <begin position="662"/>
        <end position="767"/>
    </location>
</feature>
<evidence type="ECO:0000256" key="6">
    <source>
        <dbReference type="ARBA" id="ARBA00022723"/>
    </source>
</evidence>
<evidence type="ECO:0000256" key="1">
    <source>
        <dbReference type="ARBA" id="ARBA00001942"/>
    </source>
</evidence>
<evidence type="ECO:0000256" key="2">
    <source>
        <dbReference type="ARBA" id="ARBA00001966"/>
    </source>
</evidence>
<reference evidence="12 13" key="1">
    <citation type="submission" date="2020-11" db="EMBL/GenBank/DDBJ databases">
        <title>Streptomyces spirodelae sp. nov., isolated from duckweed.</title>
        <authorList>
            <person name="Saimee Y."/>
            <person name="Duangmal K."/>
        </authorList>
    </citation>
    <scope>NUCLEOTIDE SEQUENCE [LARGE SCALE GENOMIC DNA]</scope>
    <source>
        <strain evidence="12 13">S16-07</strain>
    </source>
</reference>
<comment type="similarity">
    <text evidence="3">Belongs to the prokaryotic molybdopterin-containing oxidoreductase family.</text>
</comment>
<dbReference type="Pfam" id="PF00384">
    <property type="entry name" value="Molybdopterin"/>
    <property type="match status" value="1"/>
</dbReference>
<dbReference type="InterPro" id="IPR009010">
    <property type="entry name" value="Asp_de-COase-like_dom_sf"/>
</dbReference>
<dbReference type="InterPro" id="IPR006657">
    <property type="entry name" value="MoPterin_dinucl-bd_dom"/>
</dbReference>
<evidence type="ECO:0000259" key="10">
    <source>
        <dbReference type="Pfam" id="PF00384"/>
    </source>
</evidence>
<dbReference type="InterPro" id="IPR050123">
    <property type="entry name" value="Prok_molybdopt-oxidoreductase"/>
</dbReference>
<dbReference type="CDD" id="cd02787">
    <property type="entry name" value="MopB_CT_ydeP"/>
    <property type="match status" value="1"/>
</dbReference>
<dbReference type="CDD" id="cd02767">
    <property type="entry name" value="MopB_ydeP"/>
    <property type="match status" value="1"/>
</dbReference>
<keyword evidence="6" id="KW-0479">Metal-binding</keyword>
<dbReference type="Pfam" id="PF01568">
    <property type="entry name" value="Molydop_binding"/>
    <property type="match status" value="1"/>
</dbReference>
<organism evidence="12 13">
    <name type="scientific">Streptomyces oryzae</name>
    <dbReference type="NCBI Taxonomy" id="1434886"/>
    <lineage>
        <taxon>Bacteria</taxon>
        <taxon>Bacillati</taxon>
        <taxon>Actinomycetota</taxon>
        <taxon>Actinomycetes</taxon>
        <taxon>Kitasatosporales</taxon>
        <taxon>Streptomycetaceae</taxon>
        <taxon>Streptomyces</taxon>
    </lineage>
</organism>
<evidence type="ECO:0000313" key="13">
    <source>
        <dbReference type="Proteomes" id="UP001519064"/>
    </source>
</evidence>
<evidence type="ECO:0000256" key="5">
    <source>
        <dbReference type="ARBA" id="ARBA00022505"/>
    </source>
</evidence>
<dbReference type="Gene3D" id="3.40.228.10">
    <property type="entry name" value="Dimethylsulfoxide Reductase, domain 2"/>
    <property type="match status" value="1"/>
</dbReference>
<dbReference type="PANTHER" id="PTHR43105">
    <property type="entry name" value="RESPIRATORY NITRATE REDUCTASE"/>
    <property type="match status" value="1"/>
</dbReference>
<comment type="cofactor">
    <cofactor evidence="2">
        <name>[4Fe-4S] cluster</name>
        <dbReference type="ChEBI" id="CHEBI:49883"/>
    </cofactor>
</comment>
<dbReference type="EMBL" id="JADKMA010000001">
    <property type="protein sequence ID" value="MBO8190189.1"/>
    <property type="molecule type" value="Genomic_DNA"/>
</dbReference>
<evidence type="ECO:0000256" key="9">
    <source>
        <dbReference type="ARBA" id="ARBA00023014"/>
    </source>
</evidence>
<dbReference type="Gene3D" id="3.40.50.740">
    <property type="match status" value="1"/>
</dbReference>
<keyword evidence="8" id="KW-0408">Iron</keyword>
<keyword evidence="7" id="KW-0560">Oxidoreductase</keyword>
<gene>
    <name evidence="12" type="ORF">ITI46_00420</name>
</gene>
<keyword evidence="5" id="KW-0500">Molybdenum</keyword>
<dbReference type="Proteomes" id="UP001519064">
    <property type="component" value="Unassembled WGS sequence"/>
</dbReference>
<dbReference type="InterPro" id="IPR006656">
    <property type="entry name" value="Mopterin_OxRdtase"/>
</dbReference>
<dbReference type="PANTHER" id="PTHR43105:SF4">
    <property type="entry name" value="PROTEIN YDEP"/>
    <property type="match status" value="1"/>
</dbReference>
<evidence type="ECO:0000256" key="7">
    <source>
        <dbReference type="ARBA" id="ARBA00023002"/>
    </source>
</evidence>
<accession>A0ABS3X487</accession>
<dbReference type="InterPro" id="IPR010046">
    <property type="entry name" value="Mopterin_OxRdtse_a_bac"/>
</dbReference>
<keyword evidence="13" id="KW-1185">Reference proteome</keyword>
<evidence type="ECO:0000256" key="4">
    <source>
        <dbReference type="ARBA" id="ARBA00022485"/>
    </source>
</evidence>
<evidence type="ECO:0000259" key="11">
    <source>
        <dbReference type="Pfam" id="PF01568"/>
    </source>
</evidence>
<dbReference type="SUPFAM" id="SSF50692">
    <property type="entry name" value="ADC-like"/>
    <property type="match status" value="1"/>
</dbReference>
<dbReference type="InterPro" id="IPR041953">
    <property type="entry name" value="YdeP_MopB"/>
</dbReference>
<proteinExistence type="inferred from homology"/>